<protein>
    <submittedName>
        <fullName evidence="1">Uncharacterized protein</fullName>
    </submittedName>
</protein>
<name>A0A511N0N3_DEIC1</name>
<comment type="caution">
    <text evidence="1">The sequence shown here is derived from an EMBL/GenBank/DDBJ whole genome shotgun (WGS) entry which is preliminary data.</text>
</comment>
<accession>A0A511N0N3</accession>
<proteinExistence type="predicted"/>
<dbReference type="Proteomes" id="UP000321306">
    <property type="component" value="Unassembled WGS sequence"/>
</dbReference>
<evidence type="ECO:0000313" key="1">
    <source>
        <dbReference type="EMBL" id="GEM46404.1"/>
    </source>
</evidence>
<reference evidence="1 2" key="1">
    <citation type="submission" date="2019-07" db="EMBL/GenBank/DDBJ databases">
        <title>Whole genome shotgun sequence of Deinococcus cellulosilyticus NBRC 106333.</title>
        <authorList>
            <person name="Hosoyama A."/>
            <person name="Uohara A."/>
            <person name="Ohji S."/>
            <person name="Ichikawa N."/>
        </authorList>
    </citation>
    <scope>NUCLEOTIDE SEQUENCE [LARGE SCALE GENOMIC DNA]</scope>
    <source>
        <strain evidence="1 2">NBRC 106333</strain>
    </source>
</reference>
<gene>
    <name evidence="1" type="ORF">DC3_20390</name>
</gene>
<dbReference type="EMBL" id="BJXB01000007">
    <property type="protein sequence ID" value="GEM46404.1"/>
    <property type="molecule type" value="Genomic_DNA"/>
</dbReference>
<dbReference type="AlphaFoldDB" id="A0A511N0N3"/>
<keyword evidence="2" id="KW-1185">Reference proteome</keyword>
<organism evidence="1 2">
    <name type="scientific">Deinococcus cellulosilyticus (strain DSM 18568 / NBRC 106333 / KACC 11606 / 5516J-15)</name>
    <dbReference type="NCBI Taxonomy" id="1223518"/>
    <lineage>
        <taxon>Bacteria</taxon>
        <taxon>Thermotogati</taxon>
        <taxon>Deinococcota</taxon>
        <taxon>Deinococci</taxon>
        <taxon>Deinococcales</taxon>
        <taxon>Deinococcaceae</taxon>
        <taxon>Deinococcus</taxon>
    </lineage>
</organism>
<sequence>MTGFKDDSGLSWPGGFENRGGVSLLTQAMGPAATTDARLESMIYVLDGKFSHFKAIKDSRATWSICKKIPRKLHN</sequence>
<evidence type="ECO:0000313" key="2">
    <source>
        <dbReference type="Proteomes" id="UP000321306"/>
    </source>
</evidence>